<keyword evidence="2" id="KW-0285">Flavoprotein</keyword>
<accession>A0ABR0DXP6</accession>
<evidence type="ECO:0008006" key="9">
    <source>
        <dbReference type="Google" id="ProtNLM"/>
    </source>
</evidence>
<dbReference type="InterPro" id="IPR050346">
    <property type="entry name" value="FMO-like"/>
</dbReference>
<keyword evidence="3" id="KW-0274">FAD</keyword>
<evidence type="ECO:0000256" key="5">
    <source>
        <dbReference type="ARBA" id="ARBA00023002"/>
    </source>
</evidence>
<feature type="region of interest" description="Disordered" evidence="6">
    <location>
        <begin position="539"/>
        <end position="561"/>
    </location>
</feature>
<dbReference type="EMBL" id="JAXOVC010000015">
    <property type="protein sequence ID" value="KAK4493929.1"/>
    <property type="molecule type" value="Genomic_DNA"/>
</dbReference>
<organism evidence="7 8">
    <name type="scientific">Zasmidium cellare</name>
    <name type="common">Wine cellar mold</name>
    <name type="synonym">Racodium cellare</name>
    <dbReference type="NCBI Taxonomy" id="395010"/>
    <lineage>
        <taxon>Eukaryota</taxon>
        <taxon>Fungi</taxon>
        <taxon>Dikarya</taxon>
        <taxon>Ascomycota</taxon>
        <taxon>Pezizomycotina</taxon>
        <taxon>Dothideomycetes</taxon>
        <taxon>Dothideomycetidae</taxon>
        <taxon>Mycosphaerellales</taxon>
        <taxon>Mycosphaerellaceae</taxon>
        <taxon>Zasmidium</taxon>
    </lineage>
</organism>
<reference evidence="7 8" key="1">
    <citation type="journal article" date="2023" name="G3 (Bethesda)">
        <title>A chromosome-level genome assembly of Zasmidium syzygii isolated from banana leaves.</title>
        <authorList>
            <person name="van Westerhoven A.C."/>
            <person name="Mehrabi R."/>
            <person name="Talebi R."/>
            <person name="Steentjes M.B.F."/>
            <person name="Corcolon B."/>
            <person name="Chong P.A."/>
            <person name="Kema G.H.J."/>
            <person name="Seidl M.F."/>
        </authorList>
    </citation>
    <scope>NUCLEOTIDE SEQUENCE [LARGE SCALE GENOMIC DNA]</scope>
    <source>
        <strain evidence="7 8">P124</strain>
    </source>
</reference>
<dbReference type="InterPro" id="IPR020946">
    <property type="entry name" value="Flavin_mOase-like"/>
</dbReference>
<comment type="similarity">
    <text evidence="1">Belongs to the FMO family.</text>
</comment>
<dbReference type="SUPFAM" id="SSF51905">
    <property type="entry name" value="FAD/NAD(P)-binding domain"/>
    <property type="match status" value="1"/>
</dbReference>
<evidence type="ECO:0000313" key="8">
    <source>
        <dbReference type="Proteomes" id="UP001305779"/>
    </source>
</evidence>
<evidence type="ECO:0000256" key="4">
    <source>
        <dbReference type="ARBA" id="ARBA00022857"/>
    </source>
</evidence>
<protein>
    <recommendedName>
        <fullName evidence="9">Flavin-containing monooxygenase</fullName>
    </recommendedName>
</protein>
<evidence type="ECO:0000256" key="3">
    <source>
        <dbReference type="ARBA" id="ARBA00022827"/>
    </source>
</evidence>
<comment type="caution">
    <text evidence="7">The sequence shown here is derived from an EMBL/GenBank/DDBJ whole genome shotgun (WGS) entry which is preliminary data.</text>
</comment>
<dbReference type="Gene3D" id="3.50.50.60">
    <property type="entry name" value="FAD/NAD(P)-binding domain"/>
    <property type="match status" value="1"/>
</dbReference>
<dbReference type="Proteomes" id="UP001305779">
    <property type="component" value="Unassembled WGS sequence"/>
</dbReference>
<keyword evidence="4" id="KW-0521">NADP</keyword>
<dbReference type="InterPro" id="IPR036188">
    <property type="entry name" value="FAD/NAD-bd_sf"/>
</dbReference>
<sequence length="561" mass="63129">MSGSGNLGLKVAIIGTGVVGLIATKNLAEEGFDVTAYERHAYIGGLWHATDDEAQASVLKGTVTNGSKWLSCYSDLPHHADLPAYLPAKVMADYLERYAETFDVKRQIKFSTKVLRIERDEERRKWLVTSVSSNDQTEVKEFDRVVIATGRQQKKVMPRIEGSEKFAGEIIHSHAFRQPEKYRGKTVVVVGSHATAADVQEFCLEAGAERVVLSHRREFRLLPRVLPSGKPLDTLLSRRLVNTGAIIKAISPSLATTLTEKQFVQLRNETWPELATHPAFDGSREKPDIGTGNPCISENLAQNLIHNKVESVRAVKRVTGPRSIELEDGNTVDNVDAIICCFGSEFDFSGLVPPEFDPSNPDLAPEQFEKLRKAKHWRDDLVVSRAYRQMLSLQKPHSLAFFGHAYLVQSSMAMWDLVSMALAQLWKGAYPMPSEQEMQQECDKHFQWIATKLEGGEIGNTGILADSDFTAWLHKVAGTGLPERVDGWGWEAWKFWWYERKTYSTLVDGLNSPHALRLFETGKRKVWPRAMEEIERANREVEEGLEERKKLSRGRPSGKEA</sequence>
<evidence type="ECO:0000256" key="1">
    <source>
        <dbReference type="ARBA" id="ARBA00009183"/>
    </source>
</evidence>
<evidence type="ECO:0000313" key="7">
    <source>
        <dbReference type="EMBL" id="KAK4493929.1"/>
    </source>
</evidence>
<keyword evidence="8" id="KW-1185">Reference proteome</keyword>
<dbReference type="PANTHER" id="PTHR23023">
    <property type="entry name" value="DIMETHYLANILINE MONOOXYGENASE"/>
    <property type="match status" value="1"/>
</dbReference>
<evidence type="ECO:0000256" key="6">
    <source>
        <dbReference type="SAM" id="MobiDB-lite"/>
    </source>
</evidence>
<dbReference type="PRINTS" id="PR00370">
    <property type="entry name" value="FMOXYGENASE"/>
</dbReference>
<gene>
    <name evidence="7" type="ORF">PRZ48_015115</name>
</gene>
<evidence type="ECO:0000256" key="2">
    <source>
        <dbReference type="ARBA" id="ARBA00022630"/>
    </source>
</evidence>
<dbReference type="Pfam" id="PF00743">
    <property type="entry name" value="FMO-like"/>
    <property type="match status" value="1"/>
</dbReference>
<feature type="compositionally biased region" description="Basic and acidic residues" evidence="6">
    <location>
        <begin position="539"/>
        <end position="549"/>
    </location>
</feature>
<dbReference type="InterPro" id="IPR000960">
    <property type="entry name" value="Flavin_mOase"/>
</dbReference>
<proteinExistence type="inferred from homology"/>
<name>A0ABR0DXP6_ZASCE</name>
<keyword evidence="5" id="KW-0560">Oxidoreductase</keyword>